<name>A0AA40ASQ0_9PEZI</name>
<reference evidence="2" key="1">
    <citation type="submission" date="2023-06" db="EMBL/GenBank/DDBJ databases">
        <title>Genome-scale phylogeny and comparative genomics of the fungal order Sordariales.</title>
        <authorList>
            <consortium name="Lawrence Berkeley National Laboratory"/>
            <person name="Hensen N."/>
            <person name="Bonometti L."/>
            <person name="Westerberg I."/>
            <person name="Brannstrom I.O."/>
            <person name="Guillou S."/>
            <person name="Cros-Aarteil S."/>
            <person name="Calhoun S."/>
            <person name="Haridas S."/>
            <person name="Kuo A."/>
            <person name="Mondo S."/>
            <person name="Pangilinan J."/>
            <person name="Riley R."/>
            <person name="Labutti K."/>
            <person name="Andreopoulos B."/>
            <person name="Lipzen A."/>
            <person name="Chen C."/>
            <person name="Yanf M."/>
            <person name="Daum C."/>
            <person name="Ng V."/>
            <person name="Clum A."/>
            <person name="Steindorff A."/>
            <person name="Ohm R."/>
            <person name="Martin F."/>
            <person name="Silar P."/>
            <person name="Natvig D."/>
            <person name="Lalanne C."/>
            <person name="Gautier V."/>
            <person name="Ament-Velasquez S.L."/>
            <person name="Kruys A."/>
            <person name="Hutchinson M.I."/>
            <person name="Powell A.J."/>
            <person name="Barry K."/>
            <person name="Miller A.N."/>
            <person name="Grigoriev I.V."/>
            <person name="Debuchy R."/>
            <person name="Gladieux P."/>
            <person name="Thoren M.H."/>
            <person name="Johannesson H."/>
        </authorList>
    </citation>
    <scope>NUCLEOTIDE SEQUENCE</scope>
    <source>
        <strain evidence="2">CBS 540.89</strain>
    </source>
</reference>
<comment type="caution">
    <text evidence="2">The sequence shown here is derived from an EMBL/GenBank/DDBJ whole genome shotgun (WGS) entry which is preliminary data.</text>
</comment>
<proteinExistence type="predicted"/>
<dbReference type="EMBL" id="JAUKTV010000012">
    <property type="protein sequence ID" value="KAK0721306.1"/>
    <property type="molecule type" value="Genomic_DNA"/>
</dbReference>
<dbReference type="Proteomes" id="UP001172159">
    <property type="component" value="Unassembled WGS sequence"/>
</dbReference>
<evidence type="ECO:0000313" key="3">
    <source>
        <dbReference type="Proteomes" id="UP001172159"/>
    </source>
</evidence>
<evidence type="ECO:0000259" key="1">
    <source>
        <dbReference type="Pfam" id="PF20150"/>
    </source>
</evidence>
<organism evidence="2 3">
    <name type="scientific">Apiosordaria backusii</name>
    <dbReference type="NCBI Taxonomy" id="314023"/>
    <lineage>
        <taxon>Eukaryota</taxon>
        <taxon>Fungi</taxon>
        <taxon>Dikarya</taxon>
        <taxon>Ascomycota</taxon>
        <taxon>Pezizomycotina</taxon>
        <taxon>Sordariomycetes</taxon>
        <taxon>Sordariomycetidae</taxon>
        <taxon>Sordariales</taxon>
        <taxon>Lasiosphaeriaceae</taxon>
        <taxon>Apiosordaria</taxon>
    </lineage>
</organism>
<sequence>MSETVPSNSLYCLPIELRYQIYSLLWEPRTVFLNVGLRNRTQNLPVTLQLNHETRKETLKHYHGYSLWCDEPYYQESCGYINPYLDVVHLDYTRISCLSPETGLASPRFKFDIGPRITKPLLRVIIDPALTNPLDGLDILHKMFDMSCIRTIDFWVTTSRLCSLASRSLFLGNPDPKKISMTTSRYRICRAKAKKVPVVGWKEAVLQPQHLGNKCWSWEYRPEFSRPLTAMPLNIEDSINLRSPESWPVPETGAQLLAPCAVSNWDQVQPDAILRKDGALLFDAGSAATEMEPSISSDSPTAMTPSPNEEYEWQVLKVVDTKNIWERDLTALAFGHLFTFSPLDHGDVVARRNGLLDLRRVTSNPAPDTMVEWLQTIGSGWPLLPPALQERAMVIAEAVHGVCAPDYMYGNEDGNKDNDGKYGTPQDFIDVDKCCPQVSSPSIRELHCGRESVERGRDILFAEPSHQEVLNRRYRVASNGIGYYVYAA</sequence>
<protein>
    <recommendedName>
        <fullName evidence="1">2EXR domain-containing protein</fullName>
    </recommendedName>
</protein>
<dbReference type="AlphaFoldDB" id="A0AA40ASQ0"/>
<accession>A0AA40ASQ0</accession>
<gene>
    <name evidence="2" type="ORF">B0T21DRAFT_414500</name>
</gene>
<keyword evidence="3" id="KW-1185">Reference proteome</keyword>
<feature type="domain" description="2EXR" evidence="1">
    <location>
        <begin position="13"/>
        <end position="88"/>
    </location>
</feature>
<dbReference type="InterPro" id="IPR045518">
    <property type="entry name" value="2EXR"/>
</dbReference>
<evidence type="ECO:0000313" key="2">
    <source>
        <dbReference type="EMBL" id="KAK0721306.1"/>
    </source>
</evidence>
<dbReference type="Pfam" id="PF20150">
    <property type="entry name" value="2EXR"/>
    <property type="match status" value="1"/>
</dbReference>